<evidence type="ECO:0000313" key="11">
    <source>
        <dbReference type="EMBL" id="MDT0498346.1"/>
    </source>
</evidence>
<keyword evidence="6 8" id="KW-0269">Exonuclease</keyword>
<keyword evidence="4 8" id="KW-0540">Nuclease</keyword>
<dbReference type="Pfam" id="PF00575">
    <property type="entry name" value="S1"/>
    <property type="match status" value="1"/>
</dbReference>
<dbReference type="InterPro" id="IPR011129">
    <property type="entry name" value="CSD"/>
</dbReference>
<dbReference type="SMART" id="SM00316">
    <property type="entry name" value="S1"/>
    <property type="match status" value="1"/>
</dbReference>
<evidence type="ECO:0000313" key="12">
    <source>
        <dbReference type="Proteomes" id="UP001254608"/>
    </source>
</evidence>
<feature type="compositionally biased region" description="Basic residues" evidence="9">
    <location>
        <begin position="761"/>
        <end position="774"/>
    </location>
</feature>
<dbReference type="Proteomes" id="UP001254608">
    <property type="component" value="Unassembled WGS sequence"/>
</dbReference>
<evidence type="ECO:0000256" key="9">
    <source>
        <dbReference type="SAM" id="MobiDB-lite"/>
    </source>
</evidence>
<keyword evidence="5 8" id="KW-0378">Hydrolase</keyword>
<keyword evidence="3 8" id="KW-0963">Cytoplasm</keyword>
<dbReference type="SMART" id="SM00955">
    <property type="entry name" value="RNB"/>
    <property type="match status" value="1"/>
</dbReference>
<organism evidence="11 12">
    <name type="scientific">Banduia mediterranea</name>
    <dbReference type="NCBI Taxonomy" id="3075609"/>
    <lineage>
        <taxon>Bacteria</taxon>
        <taxon>Pseudomonadati</taxon>
        <taxon>Pseudomonadota</taxon>
        <taxon>Gammaproteobacteria</taxon>
        <taxon>Nevskiales</taxon>
        <taxon>Algiphilaceae</taxon>
        <taxon>Banduia</taxon>
    </lineage>
</organism>
<evidence type="ECO:0000256" key="2">
    <source>
        <dbReference type="ARBA" id="ARBA00004496"/>
    </source>
</evidence>
<name>A0ABU2WM00_9GAMM</name>
<dbReference type="Pfam" id="PF17876">
    <property type="entry name" value="CSD2"/>
    <property type="match status" value="1"/>
</dbReference>
<dbReference type="InterPro" id="IPR040476">
    <property type="entry name" value="CSD2"/>
</dbReference>
<dbReference type="InterPro" id="IPR003029">
    <property type="entry name" value="S1_domain"/>
</dbReference>
<accession>A0ABU2WM00</accession>
<keyword evidence="7 8" id="KW-0694">RNA-binding</keyword>
<comment type="function">
    <text evidence="8">3'-5' exoribonuclease that releases 5'-nucleoside monophosphates and is involved in maturation of structured RNAs.</text>
</comment>
<dbReference type="NCBIfam" id="TIGR02063">
    <property type="entry name" value="RNase_R"/>
    <property type="match status" value="1"/>
</dbReference>
<dbReference type="HAMAP" id="MF_01895">
    <property type="entry name" value="RNase_R"/>
    <property type="match status" value="1"/>
</dbReference>
<evidence type="ECO:0000256" key="6">
    <source>
        <dbReference type="ARBA" id="ARBA00022839"/>
    </source>
</evidence>
<dbReference type="RefSeq" id="WP_311365750.1">
    <property type="nucleotide sequence ID" value="NZ_JAVRIC010000020.1"/>
</dbReference>
<dbReference type="InterPro" id="IPR012340">
    <property type="entry name" value="NA-bd_OB-fold"/>
</dbReference>
<evidence type="ECO:0000256" key="8">
    <source>
        <dbReference type="HAMAP-Rule" id="MF_01895"/>
    </source>
</evidence>
<comment type="catalytic activity">
    <reaction evidence="1 8">
        <text>Exonucleolytic cleavage in the 3'- to 5'-direction to yield nucleoside 5'-phosphates.</text>
        <dbReference type="EC" id="3.1.13.1"/>
    </reaction>
</comment>
<reference evidence="11 12" key="1">
    <citation type="submission" date="2023-09" db="EMBL/GenBank/DDBJ databases">
        <authorList>
            <person name="Rey-Velasco X."/>
        </authorList>
    </citation>
    <scope>NUCLEOTIDE SEQUENCE [LARGE SCALE GENOMIC DNA]</scope>
    <source>
        <strain evidence="11 12">W345</strain>
    </source>
</reference>
<comment type="caution">
    <text evidence="11">The sequence shown here is derived from an EMBL/GenBank/DDBJ whole genome shotgun (WGS) entry which is preliminary data.</text>
</comment>
<gene>
    <name evidence="8 11" type="primary">rnr</name>
    <name evidence="11" type="ORF">RM530_13360</name>
</gene>
<keyword evidence="12" id="KW-1185">Reference proteome</keyword>
<dbReference type="EC" id="3.1.13.1" evidence="8"/>
<sequence length="774" mass="87336">MLQKKEHPTNSNKRRQDWRKLDPEYERERQRYENPTPSRRYILEVLESQDGPLKADELASCIGLGSRDDFEAFRHRLGAMVRDGSLAQNRRGAFGVVSHMSLVPGRVIAHRDGYGFLTPDEGGEDVFMSPREMRSLMSGDRVLVRVNGEDARGRREGVLVDVLERANQTVVGRYIVEHGVAHVSPDNPRIHHDILIPEKGRNGAREGQMVVAAIEVHPGARSLPVGRVVEVLGDHLAPGMEIEAAIRAHGLPHVWPEAVEREAAKVPQKLSAQQAQGRVDLRDLPLVTIDGADARDFDDAVYCKPMRGPLRNGWTLWVAIADVDAYVPMGSALDVEARERGNSVYFPERVIPMLPEALSNGVCSLNPDVERLCMVCEMRINKAGEVTRARFYEGVMRSHARLTYDEVYSILENPDGPEAQARKAVVPQLQDLDALFGAFFSAREKRGAMDFETTETKIRFGENRKIEKIVPVQRNRAHRIIEECMIAANVQAARYVVKHKRPSLFRVHATPDVEKVKVLREFLAARGLKLGGGETPTPKDYAAVAAQLPGRDDQSMAQSMLLRSMMQARYSPSNDGHFGLALEEYAHFTSPIRRYPDLVLHRALKHAIRREAKKTFAYDQEQLEALGAHCAMTERRADEATRDVTLWLKCEYMRDRVGEVFDGVIVGVTSFGAFVELKDLYVEGLVHVSTLYNDYYQFDPKRMRMVGERNGRVYALGDAIRVKVVRVSLDERKIDLEPEHSQPRSVQKPFTKAPNNSREHAGKKRRRSSKRSGK</sequence>
<feature type="region of interest" description="Disordered" evidence="9">
    <location>
        <begin position="735"/>
        <end position="774"/>
    </location>
</feature>
<dbReference type="InterPro" id="IPR050180">
    <property type="entry name" value="RNR_Ribonuclease"/>
</dbReference>
<proteinExistence type="inferred from homology"/>
<feature type="region of interest" description="Disordered" evidence="9">
    <location>
        <begin position="1"/>
        <end position="34"/>
    </location>
</feature>
<evidence type="ECO:0000256" key="7">
    <source>
        <dbReference type="ARBA" id="ARBA00022884"/>
    </source>
</evidence>
<evidence type="ECO:0000256" key="3">
    <source>
        <dbReference type="ARBA" id="ARBA00022490"/>
    </source>
</evidence>
<dbReference type="InterPro" id="IPR013223">
    <property type="entry name" value="RNase_B_OB_dom"/>
</dbReference>
<evidence type="ECO:0000256" key="5">
    <source>
        <dbReference type="ARBA" id="ARBA00022801"/>
    </source>
</evidence>
<evidence type="ECO:0000256" key="1">
    <source>
        <dbReference type="ARBA" id="ARBA00001849"/>
    </source>
</evidence>
<comment type="subcellular location">
    <subcellularLocation>
        <location evidence="2 8">Cytoplasm</location>
    </subcellularLocation>
</comment>
<dbReference type="Pfam" id="PF08206">
    <property type="entry name" value="OB_RNB"/>
    <property type="match status" value="1"/>
</dbReference>
<dbReference type="PROSITE" id="PS50126">
    <property type="entry name" value="S1"/>
    <property type="match status" value="1"/>
</dbReference>
<comment type="similarity">
    <text evidence="8">Belongs to the RNR ribonuclease family. RNase R subfamily.</text>
</comment>
<dbReference type="SMART" id="SM00357">
    <property type="entry name" value="CSP"/>
    <property type="match status" value="1"/>
</dbReference>
<dbReference type="PROSITE" id="PS01175">
    <property type="entry name" value="RIBONUCLEASE_II"/>
    <property type="match status" value="1"/>
</dbReference>
<feature type="compositionally biased region" description="Basic and acidic residues" evidence="9">
    <location>
        <begin position="1"/>
        <end position="32"/>
    </location>
</feature>
<evidence type="ECO:0000259" key="10">
    <source>
        <dbReference type="PROSITE" id="PS50126"/>
    </source>
</evidence>
<evidence type="ECO:0000256" key="4">
    <source>
        <dbReference type="ARBA" id="ARBA00022722"/>
    </source>
</evidence>
<dbReference type="PANTHER" id="PTHR23355:SF9">
    <property type="entry name" value="DIS3-LIKE EXONUCLEASE 2"/>
    <property type="match status" value="1"/>
</dbReference>
<protein>
    <recommendedName>
        <fullName evidence="8">Ribonuclease R</fullName>
        <shortName evidence="8">RNase R</shortName>
        <ecNumber evidence="8">3.1.13.1</ecNumber>
    </recommendedName>
</protein>
<dbReference type="Gene3D" id="2.40.50.140">
    <property type="entry name" value="Nucleic acid-binding proteins"/>
    <property type="match status" value="2"/>
</dbReference>
<dbReference type="EMBL" id="JAVRIC010000020">
    <property type="protein sequence ID" value="MDT0498346.1"/>
    <property type="molecule type" value="Genomic_DNA"/>
</dbReference>
<dbReference type="NCBIfam" id="TIGR00358">
    <property type="entry name" value="3_prime_RNase"/>
    <property type="match status" value="1"/>
</dbReference>
<dbReference type="InterPro" id="IPR011805">
    <property type="entry name" value="RNase_R"/>
</dbReference>
<dbReference type="InterPro" id="IPR001900">
    <property type="entry name" value="RNase_II/R"/>
</dbReference>
<dbReference type="Pfam" id="PF00773">
    <property type="entry name" value="RNB"/>
    <property type="match status" value="1"/>
</dbReference>
<dbReference type="InterPro" id="IPR004476">
    <property type="entry name" value="RNase_II/RNase_R"/>
</dbReference>
<feature type="domain" description="S1 motif" evidence="10">
    <location>
        <begin position="658"/>
        <end position="739"/>
    </location>
</feature>
<dbReference type="SUPFAM" id="SSF50249">
    <property type="entry name" value="Nucleic acid-binding proteins"/>
    <property type="match status" value="4"/>
</dbReference>
<dbReference type="PANTHER" id="PTHR23355">
    <property type="entry name" value="RIBONUCLEASE"/>
    <property type="match status" value="1"/>
</dbReference>
<dbReference type="InterPro" id="IPR022966">
    <property type="entry name" value="RNase_II/R_CS"/>
</dbReference>
<dbReference type="CDD" id="cd04471">
    <property type="entry name" value="S1_RNase_R"/>
    <property type="match status" value="1"/>
</dbReference>